<dbReference type="GO" id="GO:0005874">
    <property type="term" value="C:microtubule"/>
    <property type="evidence" value="ECO:0007669"/>
    <property type="project" value="UniProtKB-KW"/>
</dbReference>
<dbReference type="PANTHER" id="PTHR23074:SF78">
    <property type="entry name" value="KATANIN P60 ATPASE-CONTAINING SUBUNIT A-LIKE 2"/>
    <property type="match status" value="1"/>
</dbReference>
<evidence type="ECO:0000256" key="5">
    <source>
        <dbReference type="ARBA" id="ARBA00022840"/>
    </source>
</evidence>
<keyword evidence="5" id="KW-0067">ATP-binding</keyword>
<dbReference type="PANTHER" id="PTHR23074">
    <property type="entry name" value="AAA DOMAIN-CONTAINING"/>
    <property type="match status" value="1"/>
</dbReference>
<keyword evidence="3" id="KW-0493">Microtubule</keyword>
<sequence>SLESESNVSLKKYCVADNLDLTTILQEYENYYAIKFNRQPKITRHLTKAEQPKFNSSSNKPKLRPIQSEPNLNFFNNDEKKPIMTTTSPSPSIKKSEKINNNSLANTKKEQLNEPKLDPENGVIIHGNSVNNNSNKKKLSSNAELKIQDNQVQVVEDDLYENKMLKPIPNWGGNLELKELATVITREIFSKNPNVSFDDISGLEKSKKLLKEAIVFPIKYPELFTGILTPWKGLLLFGPPGTGKTMLAKAVATECKTTFFNISASTIVSKWRGDSEKLVRVLFDLARYHAPSTIFLDELESIMGSRGEGTEHEGSKRMKTELLIQMDGLSKTNDHVFLLAASNLPWELDSAMLRRLEKRILIDLPDFESRKNLFKIFLPTDMKDGYGNKMVMENLDYERLSILTKGYSGSDIKIVCKEAAMRPLRKIFKLLDLKDDPVEEDETVFQRDLISQSDLEKAIKTTKPSCDLSLTEKYTKWQEGFGSV</sequence>
<dbReference type="InterPro" id="IPR027497">
    <property type="entry name" value="Katanin_p60_AL2"/>
</dbReference>
<accession>A0AAD5XVJ0</accession>
<dbReference type="Gene3D" id="3.40.50.300">
    <property type="entry name" value="P-loop containing nucleotide triphosphate hydrolases"/>
    <property type="match status" value="1"/>
</dbReference>
<dbReference type="InterPro" id="IPR003593">
    <property type="entry name" value="AAA+_ATPase"/>
</dbReference>
<evidence type="ECO:0000256" key="7">
    <source>
        <dbReference type="ARBA" id="ARBA00023235"/>
    </source>
</evidence>
<dbReference type="InterPro" id="IPR003959">
    <property type="entry name" value="ATPase_AAA_core"/>
</dbReference>
<evidence type="ECO:0000256" key="3">
    <source>
        <dbReference type="ARBA" id="ARBA00022701"/>
    </source>
</evidence>
<gene>
    <name evidence="10" type="primary">KATNAL2</name>
    <name evidence="10" type="ORF">HK099_002485</name>
</gene>
<keyword evidence="11" id="KW-1185">Reference proteome</keyword>
<keyword evidence="6" id="KW-0206">Cytoskeleton</keyword>
<evidence type="ECO:0000313" key="11">
    <source>
        <dbReference type="Proteomes" id="UP001211065"/>
    </source>
</evidence>
<dbReference type="Pfam" id="PF17862">
    <property type="entry name" value="AAA_lid_3"/>
    <property type="match status" value="1"/>
</dbReference>
<dbReference type="GO" id="GO:0000922">
    <property type="term" value="C:spindle pole"/>
    <property type="evidence" value="ECO:0007669"/>
    <property type="project" value="UniProtKB-SubCell"/>
</dbReference>
<feature type="region of interest" description="Disordered" evidence="8">
    <location>
        <begin position="49"/>
        <end position="97"/>
    </location>
</feature>
<keyword evidence="2" id="KW-0963">Cytoplasm</keyword>
<proteinExistence type="inferred from homology"/>
<comment type="subcellular location">
    <subcellularLocation>
        <location evidence="1">Cytoplasm</location>
        <location evidence="1">Cytoskeleton</location>
        <location evidence="1">Spindle pole</location>
    </subcellularLocation>
</comment>
<dbReference type="SUPFAM" id="SSF52540">
    <property type="entry name" value="P-loop containing nucleoside triphosphate hydrolases"/>
    <property type="match status" value="1"/>
</dbReference>
<protein>
    <submittedName>
        <fullName evidence="10">Katanin p60 ATPase-containing subunit A-like 2</fullName>
    </submittedName>
</protein>
<evidence type="ECO:0000256" key="4">
    <source>
        <dbReference type="ARBA" id="ARBA00022741"/>
    </source>
</evidence>
<dbReference type="SMART" id="SM00382">
    <property type="entry name" value="AAA"/>
    <property type="match status" value="1"/>
</dbReference>
<reference evidence="10" key="1">
    <citation type="submission" date="2020-05" db="EMBL/GenBank/DDBJ databases">
        <title>Phylogenomic resolution of chytrid fungi.</title>
        <authorList>
            <person name="Stajich J.E."/>
            <person name="Amses K."/>
            <person name="Simmons R."/>
            <person name="Seto K."/>
            <person name="Myers J."/>
            <person name="Bonds A."/>
            <person name="Quandt C.A."/>
            <person name="Barry K."/>
            <person name="Liu P."/>
            <person name="Grigoriev I."/>
            <person name="Longcore J.E."/>
            <person name="James T.Y."/>
        </authorList>
    </citation>
    <scope>NUCLEOTIDE SEQUENCE</scope>
    <source>
        <strain evidence="10">JEL0476</strain>
    </source>
</reference>
<dbReference type="HAMAP" id="MF_03025">
    <property type="entry name" value="Katanin_p60_AL2"/>
    <property type="match status" value="1"/>
</dbReference>
<name>A0AAD5XVJ0_9FUNG</name>
<dbReference type="GO" id="GO:0016853">
    <property type="term" value="F:isomerase activity"/>
    <property type="evidence" value="ECO:0007669"/>
    <property type="project" value="UniProtKB-KW"/>
</dbReference>
<keyword evidence="4" id="KW-0547">Nucleotide-binding</keyword>
<evidence type="ECO:0000256" key="6">
    <source>
        <dbReference type="ARBA" id="ARBA00023212"/>
    </source>
</evidence>
<evidence type="ECO:0000256" key="2">
    <source>
        <dbReference type="ARBA" id="ARBA00022490"/>
    </source>
</evidence>
<evidence type="ECO:0000256" key="1">
    <source>
        <dbReference type="ARBA" id="ARBA00004647"/>
    </source>
</evidence>
<dbReference type="InterPro" id="IPR041569">
    <property type="entry name" value="AAA_lid_3"/>
</dbReference>
<dbReference type="EMBL" id="JADGJW010001821">
    <property type="protein sequence ID" value="KAJ3200872.1"/>
    <property type="molecule type" value="Genomic_DNA"/>
</dbReference>
<keyword evidence="7" id="KW-0413">Isomerase</keyword>
<evidence type="ECO:0000256" key="8">
    <source>
        <dbReference type="SAM" id="MobiDB-lite"/>
    </source>
</evidence>
<dbReference type="Pfam" id="PF00004">
    <property type="entry name" value="AAA"/>
    <property type="match status" value="1"/>
</dbReference>
<dbReference type="InterPro" id="IPR050304">
    <property type="entry name" value="MT-severing_AAA_ATPase"/>
</dbReference>
<feature type="non-terminal residue" evidence="10">
    <location>
        <position position="484"/>
    </location>
</feature>
<dbReference type="Proteomes" id="UP001211065">
    <property type="component" value="Unassembled WGS sequence"/>
</dbReference>
<comment type="caution">
    <text evidence="10">The sequence shown here is derived from an EMBL/GenBank/DDBJ whole genome shotgun (WGS) entry which is preliminary data.</text>
</comment>
<dbReference type="GO" id="GO:0005524">
    <property type="term" value="F:ATP binding"/>
    <property type="evidence" value="ECO:0007669"/>
    <property type="project" value="UniProtKB-KW"/>
</dbReference>
<dbReference type="GO" id="GO:0016887">
    <property type="term" value="F:ATP hydrolysis activity"/>
    <property type="evidence" value="ECO:0007669"/>
    <property type="project" value="InterPro"/>
</dbReference>
<evidence type="ECO:0000313" key="10">
    <source>
        <dbReference type="EMBL" id="KAJ3200872.1"/>
    </source>
</evidence>
<feature type="domain" description="AAA+ ATPase" evidence="9">
    <location>
        <begin position="230"/>
        <end position="366"/>
    </location>
</feature>
<feature type="compositionally biased region" description="Low complexity" evidence="8">
    <location>
        <begin position="83"/>
        <end position="97"/>
    </location>
</feature>
<dbReference type="AlphaFoldDB" id="A0AAD5XVJ0"/>
<organism evidence="10 11">
    <name type="scientific">Clydaea vesicula</name>
    <dbReference type="NCBI Taxonomy" id="447962"/>
    <lineage>
        <taxon>Eukaryota</taxon>
        <taxon>Fungi</taxon>
        <taxon>Fungi incertae sedis</taxon>
        <taxon>Chytridiomycota</taxon>
        <taxon>Chytridiomycota incertae sedis</taxon>
        <taxon>Chytridiomycetes</taxon>
        <taxon>Lobulomycetales</taxon>
        <taxon>Lobulomycetaceae</taxon>
        <taxon>Clydaea</taxon>
    </lineage>
</organism>
<dbReference type="FunFam" id="3.40.50.300:FF:000434">
    <property type="entry name" value="Katanin p60 ATPase-containing subunit A-like 2"/>
    <property type="match status" value="1"/>
</dbReference>
<dbReference type="Gene3D" id="1.10.8.60">
    <property type="match status" value="1"/>
</dbReference>
<dbReference type="CDD" id="cd19509">
    <property type="entry name" value="RecA-like_VPS4-like"/>
    <property type="match status" value="1"/>
</dbReference>
<evidence type="ECO:0000259" key="9">
    <source>
        <dbReference type="SMART" id="SM00382"/>
    </source>
</evidence>
<dbReference type="InterPro" id="IPR027417">
    <property type="entry name" value="P-loop_NTPase"/>
</dbReference>